<evidence type="ECO:0000259" key="4">
    <source>
        <dbReference type="Pfam" id="PF25989"/>
    </source>
</evidence>
<dbReference type="Gene3D" id="2.40.420.20">
    <property type="match status" value="1"/>
</dbReference>
<proteinExistence type="inferred from homology"/>
<organism evidence="5 6">
    <name type="scientific">Zymomonas mobilis subsp. pomaceae (strain ATCC 29192 / DSM 22645 / JCM 10191 / CCUG 17912 / NBRC 13757 / NCIMB 11200 / NRRL B-4491 / Barker I)</name>
    <dbReference type="NCBI Taxonomy" id="579138"/>
    <lineage>
        <taxon>Bacteria</taxon>
        <taxon>Pseudomonadati</taxon>
        <taxon>Pseudomonadota</taxon>
        <taxon>Alphaproteobacteria</taxon>
        <taxon>Sphingomonadales</taxon>
        <taxon>Zymomonadaceae</taxon>
        <taxon>Zymomonas</taxon>
    </lineage>
</organism>
<dbReference type="PANTHER" id="PTHR30469:SF15">
    <property type="entry name" value="HLYD FAMILY OF SECRETION PROTEINS"/>
    <property type="match status" value="1"/>
</dbReference>
<dbReference type="GO" id="GO:0015562">
    <property type="term" value="F:efflux transmembrane transporter activity"/>
    <property type="evidence" value="ECO:0007669"/>
    <property type="project" value="TreeGrafter"/>
</dbReference>
<dbReference type="Gene3D" id="2.40.50.100">
    <property type="match status" value="1"/>
</dbReference>
<keyword evidence="2" id="KW-1133">Transmembrane helix</keyword>
<dbReference type="Gene3D" id="1.10.287.470">
    <property type="entry name" value="Helix hairpin bin"/>
    <property type="match status" value="1"/>
</dbReference>
<evidence type="ECO:0000256" key="1">
    <source>
        <dbReference type="ARBA" id="ARBA00009477"/>
    </source>
</evidence>
<dbReference type="SUPFAM" id="SSF111369">
    <property type="entry name" value="HlyD-like secretion proteins"/>
    <property type="match status" value="1"/>
</dbReference>
<evidence type="ECO:0000259" key="3">
    <source>
        <dbReference type="Pfam" id="PF25973"/>
    </source>
</evidence>
<feature type="transmembrane region" description="Helical" evidence="2">
    <location>
        <begin position="26"/>
        <end position="45"/>
    </location>
</feature>
<dbReference type="RefSeq" id="WP_013934191.1">
    <property type="nucleotide sequence ID" value="NC_015709.1"/>
</dbReference>
<dbReference type="InterPro" id="IPR058647">
    <property type="entry name" value="BSH_CzcB-like"/>
</dbReference>
<gene>
    <name evidence="5" type="ordered locus">Zymop_0896</name>
</gene>
<protein>
    <submittedName>
        <fullName evidence="5">Efflux transporter, RND family, MFP subunit</fullName>
    </submittedName>
</protein>
<feature type="domain" description="YknX-like C-terminal permuted SH3-like" evidence="4">
    <location>
        <begin position="309"/>
        <end position="378"/>
    </location>
</feature>
<dbReference type="Proteomes" id="UP000000491">
    <property type="component" value="Chromosome"/>
</dbReference>
<dbReference type="KEGG" id="zmp:Zymop_0896"/>
<dbReference type="GO" id="GO:1990281">
    <property type="term" value="C:efflux pump complex"/>
    <property type="evidence" value="ECO:0007669"/>
    <property type="project" value="TreeGrafter"/>
</dbReference>
<accession>F8ESM0</accession>
<dbReference type="PANTHER" id="PTHR30469">
    <property type="entry name" value="MULTIDRUG RESISTANCE PROTEIN MDTA"/>
    <property type="match status" value="1"/>
</dbReference>
<dbReference type="Pfam" id="PF25989">
    <property type="entry name" value="YknX_C"/>
    <property type="match status" value="1"/>
</dbReference>
<dbReference type="InterPro" id="IPR058637">
    <property type="entry name" value="YknX-like_C"/>
</dbReference>
<feature type="domain" description="CzcB-like barrel-sandwich hybrid" evidence="3">
    <location>
        <begin position="88"/>
        <end position="226"/>
    </location>
</feature>
<keyword evidence="2" id="KW-0812">Transmembrane</keyword>
<dbReference type="PATRIC" id="fig|579138.3.peg.943"/>
<keyword evidence="2" id="KW-0472">Membrane</keyword>
<dbReference type="HOGENOM" id="CLU_018816_1_3_5"/>
<dbReference type="NCBIfam" id="TIGR01730">
    <property type="entry name" value="RND_mfp"/>
    <property type="match status" value="1"/>
</dbReference>
<dbReference type="InterPro" id="IPR006143">
    <property type="entry name" value="RND_pump_MFP"/>
</dbReference>
<evidence type="ECO:0000256" key="2">
    <source>
        <dbReference type="SAM" id="Phobius"/>
    </source>
</evidence>
<name>F8ESM0_ZYMMT</name>
<dbReference type="STRING" id="579138.Zymop_0896"/>
<reference evidence="5 6" key="1">
    <citation type="journal article" date="2011" name="J. Bacteriol.">
        <title>Genome sequence of the ethanol-producing Zymomonas mobilis subsp. pomaceae lectotype strain ATCC 29192.</title>
        <authorList>
            <person name="Kouvelis V.N."/>
            <person name="Davenport K.W."/>
            <person name="Brettin T.S."/>
            <person name="Bruce D."/>
            <person name="Detter C."/>
            <person name="Han C.S."/>
            <person name="Nolan M."/>
            <person name="Tapia R."/>
            <person name="Damoulaki A."/>
            <person name="Kyrpides N.C."/>
            <person name="Typas M.A."/>
            <person name="Pappas K.M."/>
        </authorList>
    </citation>
    <scope>NUCLEOTIDE SEQUENCE [LARGE SCALE GENOMIC DNA]</scope>
    <source>
        <strain evidence="6">ATCC 29192 / DSM 22645 / JCM 10191 / CCUG 17912 / NBRC 13757 / NCIMB 11200 / NRRL B-4491 / Barker I</strain>
    </source>
</reference>
<evidence type="ECO:0000313" key="6">
    <source>
        <dbReference type="Proteomes" id="UP000000491"/>
    </source>
</evidence>
<dbReference type="AlphaFoldDB" id="F8ESM0"/>
<comment type="similarity">
    <text evidence="1">Belongs to the membrane fusion protein (MFP) (TC 8.A.1) family.</text>
</comment>
<sequence length="381" mass="40839">MTNDHDSDDDFGLTAEDIARARRHRLVIIILGTLAIAFLVTLIAWRAKVTAPVQIIAEPVHVSVVTPTQQSVTGMIIANGHLAPAKETIVMAPNTEGKILKVMVSAGDMVQSGQTLAIIMQTRSDENALEQQVVLESQQADLAIAESEYKRAQAAGDTDLAAILKKDYNDAQQRLKSNPQSTTLKKQALSNVQRVVAPVSGLIISNSAEKGMVVIPNSTELFRIADKGEMQMQASVKEKDLPAISGGASADIKIAGNDNYFSGRISSISPVIDNITHSAVVNILLDYNPILKAGSSAEVRIRTMPIQAFVLPDSAVMSDDGGNYVYVLSEGDVVARHHITLGVKTPDGQWEVLSGLQNQDRVIISSGSMVSPGDRVIVDNK</sequence>
<dbReference type="eggNOG" id="COG0845">
    <property type="taxonomic scope" value="Bacteria"/>
</dbReference>
<evidence type="ECO:0000313" key="5">
    <source>
        <dbReference type="EMBL" id="AEI37795.1"/>
    </source>
</evidence>
<dbReference type="EMBL" id="CP002865">
    <property type="protein sequence ID" value="AEI37795.1"/>
    <property type="molecule type" value="Genomic_DNA"/>
</dbReference>
<dbReference type="Pfam" id="PF25973">
    <property type="entry name" value="BSH_CzcB"/>
    <property type="match status" value="1"/>
</dbReference>
<dbReference type="Gene3D" id="2.40.30.170">
    <property type="match status" value="1"/>
</dbReference>